<organism evidence="2 3">
    <name type="scientific">Trifolium medium</name>
    <dbReference type="NCBI Taxonomy" id="97028"/>
    <lineage>
        <taxon>Eukaryota</taxon>
        <taxon>Viridiplantae</taxon>
        <taxon>Streptophyta</taxon>
        <taxon>Embryophyta</taxon>
        <taxon>Tracheophyta</taxon>
        <taxon>Spermatophyta</taxon>
        <taxon>Magnoliopsida</taxon>
        <taxon>eudicotyledons</taxon>
        <taxon>Gunneridae</taxon>
        <taxon>Pentapetalae</taxon>
        <taxon>rosids</taxon>
        <taxon>fabids</taxon>
        <taxon>Fabales</taxon>
        <taxon>Fabaceae</taxon>
        <taxon>Papilionoideae</taxon>
        <taxon>50 kb inversion clade</taxon>
        <taxon>NPAAA clade</taxon>
        <taxon>Hologalegina</taxon>
        <taxon>IRL clade</taxon>
        <taxon>Trifolieae</taxon>
        <taxon>Trifolium</taxon>
    </lineage>
</organism>
<dbReference type="AlphaFoldDB" id="A0A392T1S7"/>
<evidence type="ECO:0000313" key="3">
    <source>
        <dbReference type="Proteomes" id="UP000265520"/>
    </source>
</evidence>
<feature type="compositionally biased region" description="Gly residues" evidence="1">
    <location>
        <begin position="1"/>
        <end position="11"/>
    </location>
</feature>
<reference evidence="2 3" key="1">
    <citation type="journal article" date="2018" name="Front. Plant Sci.">
        <title>Red Clover (Trifolium pratense) and Zigzag Clover (T. medium) - A Picture of Genomic Similarities and Differences.</title>
        <authorList>
            <person name="Dluhosova J."/>
            <person name="Istvanek J."/>
            <person name="Nedelnik J."/>
            <person name="Repkova J."/>
        </authorList>
    </citation>
    <scope>NUCLEOTIDE SEQUENCE [LARGE SCALE GENOMIC DNA]</scope>
    <source>
        <strain evidence="3">cv. 10/8</strain>
        <tissue evidence="2">Leaf</tissue>
    </source>
</reference>
<protein>
    <submittedName>
        <fullName evidence="2">Uncharacterized protein</fullName>
    </submittedName>
</protein>
<feature type="non-terminal residue" evidence="2">
    <location>
        <position position="28"/>
    </location>
</feature>
<proteinExistence type="predicted"/>
<name>A0A392T1S7_9FABA</name>
<evidence type="ECO:0000256" key="1">
    <source>
        <dbReference type="SAM" id="MobiDB-lite"/>
    </source>
</evidence>
<evidence type="ECO:0000313" key="2">
    <source>
        <dbReference type="EMBL" id="MCI54969.1"/>
    </source>
</evidence>
<sequence length="28" mass="2862">MGGECLGGSGEGCKSMENGPTLDDIEFQ</sequence>
<dbReference type="EMBL" id="LXQA010488361">
    <property type="protein sequence ID" value="MCI54969.1"/>
    <property type="molecule type" value="Genomic_DNA"/>
</dbReference>
<comment type="caution">
    <text evidence="2">The sequence shown here is derived from an EMBL/GenBank/DDBJ whole genome shotgun (WGS) entry which is preliminary data.</text>
</comment>
<feature type="region of interest" description="Disordered" evidence="1">
    <location>
        <begin position="1"/>
        <end position="28"/>
    </location>
</feature>
<accession>A0A392T1S7</accession>
<keyword evidence="3" id="KW-1185">Reference proteome</keyword>
<dbReference type="Proteomes" id="UP000265520">
    <property type="component" value="Unassembled WGS sequence"/>
</dbReference>